<sequence length="176" mass="19798">MSETKETTHIRLTSDNYLFWRFQMKAKRFRCDTWDIVNGVTVKPEKAEEQSDWTKKNQSGYVEVIVHLDADNMVFVGGAVPETRNFNGRYFWNLIRSKYAADDDVAKIAANEDQILEPAALLMSLTLDQFNCPHCRKSFKICGHCQKTVISSAVTDFGSSSGLALLGGPIIARAKV</sequence>
<gene>
    <name evidence="1" type="ORF">VP01_2868g5</name>
</gene>
<accession>A0A0L6V1X0</accession>
<dbReference type="STRING" id="27349.A0A0L6V1X0"/>
<evidence type="ECO:0008006" key="3">
    <source>
        <dbReference type="Google" id="ProtNLM"/>
    </source>
</evidence>
<dbReference type="AlphaFoldDB" id="A0A0L6V1X0"/>
<dbReference type="EMBL" id="LAVV01007799">
    <property type="protein sequence ID" value="KNZ54749.1"/>
    <property type="molecule type" value="Genomic_DNA"/>
</dbReference>
<comment type="caution">
    <text evidence="1">The sequence shown here is derived from an EMBL/GenBank/DDBJ whole genome shotgun (WGS) entry which is preliminary data.</text>
</comment>
<dbReference type="OrthoDB" id="6754012at2759"/>
<proteinExistence type="predicted"/>
<dbReference type="VEuPathDB" id="FungiDB:VP01_2868g5"/>
<name>A0A0L6V1X0_9BASI</name>
<evidence type="ECO:0000313" key="2">
    <source>
        <dbReference type="Proteomes" id="UP000037035"/>
    </source>
</evidence>
<keyword evidence="2" id="KW-1185">Reference proteome</keyword>
<dbReference type="Proteomes" id="UP000037035">
    <property type="component" value="Unassembled WGS sequence"/>
</dbReference>
<reference evidence="1 2" key="1">
    <citation type="submission" date="2015-08" db="EMBL/GenBank/DDBJ databases">
        <title>Next Generation Sequencing and Analysis of the Genome of Puccinia sorghi L Schw, the Causal Agent of Maize Common Rust.</title>
        <authorList>
            <person name="Rochi L."/>
            <person name="Burguener G."/>
            <person name="Darino M."/>
            <person name="Turjanski A."/>
            <person name="Kreff E."/>
            <person name="Dieguez M.J."/>
            <person name="Sacco F."/>
        </authorList>
    </citation>
    <scope>NUCLEOTIDE SEQUENCE [LARGE SCALE GENOMIC DNA]</scope>
    <source>
        <strain evidence="1 2">RO10H11247</strain>
    </source>
</reference>
<evidence type="ECO:0000313" key="1">
    <source>
        <dbReference type="EMBL" id="KNZ54749.1"/>
    </source>
</evidence>
<organism evidence="1 2">
    <name type="scientific">Puccinia sorghi</name>
    <dbReference type="NCBI Taxonomy" id="27349"/>
    <lineage>
        <taxon>Eukaryota</taxon>
        <taxon>Fungi</taxon>
        <taxon>Dikarya</taxon>
        <taxon>Basidiomycota</taxon>
        <taxon>Pucciniomycotina</taxon>
        <taxon>Pucciniomycetes</taxon>
        <taxon>Pucciniales</taxon>
        <taxon>Pucciniaceae</taxon>
        <taxon>Puccinia</taxon>
    </lineage>
</organism>
<protein>
    <recommendedName>
        <fullName evidence="3">DUF4219 domain-containing protein</fullName>
    </recommendedName>
</protein>